<feature type="transmembrane region" description="Helical" evidence="1">
    <location>
        <begin position="252"/>
        <end position="269"/>
    </location>
</feature>
<feature type="transmembrane region" description="Helical" evidence="1">
    <location>
        <begin position="77"/>
        <end position="99"/>
    </location>
</feature>
<dbReference type="RefSeq" id="WP_087403043.1">
    <property type="nucleotide sequence ID" value="NZ_NFHB01000007.1"/>
</dbReference>
<keyword evidence="1" id="KW-0812">Transmembrane</keyword>
<dbReference type="PANTHER" id="PTHR37312">
    <property type="entry name" value="MEMBRANE-BOUND ACYLTRANSFERASE YKRP-RELATED"/>
    <property type="match status" value="1"/>
</dbReference>
<dbReference type="AlphaFoldDB" id="A0A1Y3QZ39"/>
<comment type="caution">
    <text evidence="3">The sequence shown here is derived from an EMBL/GenBank/DDBJ whole genome shotgun (WGS) entry which is preliminary data.</text>
</comment>
<evidence type="ECO:0000256" key="1">
    <source>
        <dbReference type="SAM" id="Phobius"/>
    </source>
</evidence>
<dbReference type="GO" id="GO:0016747">
    <property type="term" value="F:acyltransferase activity, transferring groups other than amino-acyl groups"/>
    <property type="evidence" value="ECO:0007669"/>
    <property type="project" value="InterPro"/>
</dbReference>
<dbReference type="Pfam" id="PF01757">
    <property type="entry name" value="Acyl_transf_3"/>
    <property type="match status" value="1"/>
</dbReference>
<dbReference type="Proteomes" id="UP000195772">
    <property type="component" value="Unassembled WGS sequence"/>
</dbReference>
<gene>
    <name evidence="3" type="ORF">B5G41_11550</name>
</gene>
<feature type="transmembrane region" description="Helical" evidence="1">
    <location>
        <begin position="144"/>
        <end position="160"/>
    </location>
</feature>
<feature type="transmembrane region" description="Helical" evidence="1">
    <location>
        <begin position="7"/>
        <end position="25"/>
    </location>
</feature>
<dbReference type="InterPro" id="IPR052734">
    <property type="entry name" value="Nod_factor_acetyltransferase"/>
</dbReference>
<evidence type="ECO:0000313" key="3">
    <source>
        <dbReference type="EMBL" id="OUN02669.1"/>
    </source>
</evidence>
<feature type="transmembrane region" description="Helical" evidence="1">
    <location>
        <begin position="289"/>
        <end position="310"/>
    </location>
</feature>
<dbReference type="PANTHER" id="PTHR37312:SF1">
    <property type="entry name" value="MEMBRANE-BOUND ACYLTRANSFERASE YKRP-RELATED"/>
    <property type="match status" value="1"/>
</dbReference>
<evidence type="ECO:0000313" key="4">
    <source>
        <dbReference type="Proteomes" id="UP000195772"/>
    </source>
</evidence>
<proteinExistence type="predicted"/>
<evidence type="ECO:0000259" key="2">
    <source>
        <dbReference type="Pfam" id="PF01757"/>
    </source>
</evidence>
<sequence length="338" mass="38846">MNRLISIDIAKAICIILVVIGHYNPDNAPEWYHTINLFIYTFHMPLFMFASGYVYAATIGNLRGGEFLYKKFKRLMIPYFSTSIIIISIKLLTQQRMLVENPVTYLSYFKMFYLPEAGFFLWFIWALWLIFLLVAAVRSKAGQVVLFAISLCVAFLPIEWPEIFCINFAIRMLKYFMLGIILNEYPRWTEIGKKVPGIIPVCALPALFIFNRVTQNTILTTILDYILPFIGIYAICVLSRGIKHWNYATQKLLVISASSYIIYLFHTTFEGFVKSLIHKVPTLANGNNSLYFTIGAALIVGAGIILPIVLHRRILSQNRVLRFLFGLKPVKRQAKSLR</sequence>
<feature type="transmembrane region" description="Helical" evidence="1">
    <location>
        <begin position="219"/>
        <end position="240"/>
    </location>
</feature>
<feature type="domain" description="Acyltransferase 3" evidence="2">
    <location>
        <begin position="5"/>
        <end position="305"/>
    </location>
</feature>
<keyword evidence="1" id="KW-0472">Membrane</keyword>
<protein>
    <recommendedName>
        <fullName evidence="2">Acyltransferase 3 domain-containing protein</fullName>
    </recommendedName>
</protein>
<feature type="transmembrane region" description="Helical" evidence="1">
    <location>
        <begin position="37"/>
        <end position="56"/>
    </location>
</feature>
<name>A0A1Y3QZ39_9BACT</name>
<organism evidence="3 4">
    <name type="scientific">Alistipes onderdonkii</name>
    <dbReference type="NCBI Taxonomy" id="328813"/>
    <lineage>
        <taxon>Bacteria</taxon>
        <taxon>Pseudomonadati</taxon>
        <taxon>Bacteroidota</taxon>
        <taxon>Bacteroidia</taxon>
        <taxon>Bacteroidales</taxon>
        <taxon>Rikenellaceae</taxon>
        <taxon>Alistipes</taxon>
    </lineage>
</organism>
<dbReference type="OrthoDB" id="9816048at2"/>
<keyword evidence="1" id="KW-1133">Transmembrane helix</keyword>
<accession>A0A1Y3QZ39</accession>
<reference evidence="4" key="1">
    <citation type="submission" date="2017-04" db="EMBL/GenBank/DDBJ databases">
        <title>Function of individual gut microbiota members based on whole genome sequencing of pure cultures obtained from chicken caecum.</title>
        <authorList>
            <person name="Medvecky M."/>
            <person name="Cejkova D."/>
            <person name="Polansky O."/>
            <person name="Karasova D."/>
            <person name="Kubasova T."/>
            <person name="Cizek A."/>
            <person name="Rychlik I."/>
        </authorList>
    </citation>
    <scope>NUCLEOTIDE SEQUENCE [LARGE SCALE GENOMIC DNA]</scope>
    <source>
        <strain evidence="4">An90</strain>
    </source>
</reference>
<feature type="transmembrane region" description="Helical" evidence="1">
    <location>
        <begin position="119"/>
        <end position="137"/>
    </location>
</feature>
<dbReference type="InterPro" id="IPR002656">
    <property type="entry name" value="Acyl_transf_3_dom"/>
</dbReference>
<dbReference type="EMBL" id="NFHB01000007">
    <property type="protein sequence ID" value="OUN02669.1"/>
    <property type="molecule type" value="Genomic_DNA"/>
</dbReference>